<feature type="transmembrane region" description="Helical" evidence="8">
    <location>
        <begin position="183"/>
        <end position="201"/>
    </location>
</feature>
<evidence type="ECO:0000256" key="7">
    <source>
        <dbReference type="ARBA" id="ARBA00023136"/>
    </source>
</evidence>
<dbReference type="PANTHER" id="PTHR34975">
    <property type="entry name" value="SPORE GERMINATION PROTEIN A2"/>
    <property type="match status" value="1"/>
</dbReference>
<feature type="transmembrane region" description="Helical" evidence="8">
    <location>
        <begin position="107"/>
        <end position="133"/>
    </location>
</feature>
<dbReference type="Pfam" id="PF03845">
    <property type="entry name" value="Spore_permease"/>
    <property type="match status" value="1"/>
</dbReference>
<evidence type="ECO:0000256" key="8">
    <source>
        <dbReference type="SAM" id="Phobius"/>
    </source>
</evidence>
<feature type="transmembrane region" description="Helical" evidence="8">
    <location>
        <begin position="306"/>
        <end position="325"/>
    </location>
</feature>
<keyword evidence="3" id="KW-0813">Transport</keyword>
<evidence type="ECO:0000256" key="3">
    <source>
        <dbReference type="ARBA" id="ARBA00022448"/>
    </source>
</evidence>
<evidence type="ECO:0000256" key="1">
    <source>
        <dbReference type="ARBA" id="ARBA00004141"/>
    </source>
</evidence>
<comment type="subcellular location">
    <subcellularLocation>
        <location evidence="1">Membrane</location>
        <topology evidence="1">Multi-pass membrane protein</topology>
    </subcellularLocation>
</comment>
<gene>
    <name evidence="9" type="ORF">VLY81_04950</name>
</gene>
<sequence length="370" mass="39943">MDPGRVSSMEAALLLLATALPWAILFMPRMAVEIAGRDAWLAAVPLTLFALVLGYLAASLQRRYPGQTLVSIVCRVVGRPVGLAVGVAYAAWFVSVAALTLREAGEVIINVILPRTPIPVVLGSLLLVAALNVRSGMEVMARSNLFLAPFVIGFLLVLVIFSLRDIRASNLLPVLEEGAVPMLRGAYVSAGFFATAVAALATAGPRLNRPQEVFGVVTWAVCVVGGLTLVSSLWFVGVMGAELAGRMRFLPVEAARFISVAEFLERMEALTVAFWVMATFAKLSVWYYAAVTSLSEVLGLGDYRPMVWPMGLLIGEGSLLFFRNISDLTAFVRFAGTPYMLVFELVIPMAVLVVAAVRRAMGTRRHRPAR</sequence>
<reference evidence="10" key="1">
    <citation type="submission" date="2023-12" db="EMBL/GenBank/DDBJ databases">
        <title>Novel isolates from deep terrestrial aquifers shed light on the physiology and ecology of the class Limnochordia.</title>
        <authorList>
            <person name="Karnachuk O.V."/>
            <person name="Lukina A.P."/>
            <person name="Avakyan M.R."/>
            <person name="Kadnikov V."/>
            <person name="Begmatov S."/>
            <person name="Beletsky A.V."/>
            <person name="Mardanov A.V."/>
            <person name="Ravin N.V."/>
        </authorList>
    </citation>
    <scope>NUCLEOTIDE SEQUENCE [LARGE SCALE GENOMIC DNA]</scope>
    <source>
        <strain evidence="10">LN</strain>
    </source>
</reference>
<evidence type="ECO:0000256" key="6">
    <source>
        <dbReference type="ARBA" id="ARBA00022989"/>
    </source>
</evidence>
<dbReference type="EMBL" id="CP141614">
    <property type="protein sequence ID" value="WRP15515.1"/>
    <property type="molecule type" value="Genomic_DNA"/>
</dbReference>
<keyword evidence="6 8" id="KW-1133">Transmembrane helix</keyword>
<evidence type="ECO:0000256" key="5">
    <source>
        <dbReference type="ARBA" id="ARBA00022692"/>
    </source>
</evidence>
<evidence type="ECO:0000313" key="9">
    <source>
        <dbReference type="EMBL" id="WRP15515.1"/>
    </source>
</evidence>
<evidence type="ECO:0000313" key="10">
    <source>
        <dbReference type="Proteomes" id="UP001333102"/>
    </source>
</evidence>
<dbReference type="Gene3D" id="1.20.1740.10">
    <property type="entry name" value="Amino acid/polyamine transporter I"/>
    <property type="match status" value="1"/>
</dbReference>
<name>A0ABZ1BSS5_9FIRM</name>
<comment type="similarity">
    <text evidence="2">Belongs to the amino acid-polyamine-organocation (APC) superfamily. Spore germination protein (SGP) (TC 2.A.3.9) family.</text>
</comment>
<feature type="transmembrane region" description="Helical" evidence="8">
    <location>
        <begin position="272"/>
        <end position="294"/>
    </location>
</feature>
<feature type="transmembrane region" description="Helical" evidence="8">
    <location>
        <begin position="41"/>
        <end position="60"/>
    </location>
</feature>
<feature type="transmembrane region" description="Helical" evidence="8">
    <location>
        <begin position="213"/>
        <end position="237"/>
    </location>
</feature>
<dbReference type="PANTHER" id="PTHR34975:SF2">
    <property type="entry name" value="SPORE GERMINATION PROTEIN A2"/>
    <property type="match status" value="1"/>
</dbReference>
<keyword evidence="4" id="KW-0309">Germination</keyword>
<evidence type="ECO:0000256" key="2">
    <source>
        <dbReference type="ARBA" id="ARBA00007998"/>
    </source>
</evidence>
<feature type="transmembrane region" description="Helical" evidence="8">
    <location>
        <begin position="81"/>
        <end position="101"/>
    </location>
</feature>
<proteinExistence type="inferred from homology"/>
<dbReference type="RefSeq" id="WP_324669921.1">
    <property type="nucleotide sequence ID" value="NZ_CP141614.1"/>
</dbReference>
<accession>A0ABZ1BSS5</accession>
<keyword evidence="10" id="KW-1185">Reference proteome</keyword>
<evidence type="ECO:0000256" key="4">
    <source>
        <dbReference type="ARBA" id="ARBA00022544"/>
    </source>
</evidence>
<dbReference type="Proteomes" id="UP001333102">
    <property type="component" value="Chromosome"/>
</dbReference>
<dbReference type="InterPro" id="IPR004761">
    <property type="entry name" value="Spore_GerAB"/>
</dbReference>
<feature type="transmembrane region" description="Helical" evidence="8">
    <location>
        <begin position="337"/>
        <end position="357"/>
    </location>
</feature>
<dbReference type="NCBIfam" id="TIGR00912">
    <property type="entry name" value="2A0309"/>
    <property type="match status" value="1"/>
</dbReference>
<protein>
    <submittedName>
        <fullName evidence="9">Endospore germination permease</fullName>
    </submittedName>
</protein>
<organism evidence="9 10">
    <name type="scientific">Geochorda subterranea</name>
    <dbReference type="NCBI Taxonomy" id="3109564"/>
    <lineage>
        <taxon>Bacteria</taxon>
        <taxon>Bacillati</taxon>
        <taxon>Bacillota</taxon>
        <taxon>Limnochordia</taxon>
        <taxon>Limnochordales</taxon>
        <taxon>Geochordaceae</taxon>
        <taxon>Geochorda</taxon>
    </lineage>
</organism>
<keyword evidence="7 8" id="KW-0472">Membrane</keyword>
<feature type="transmembrane region" description="Helical" evidence="8">
    <location>
        <begin position="145"/>
        <end position="163"/>
    </location>
</feature>
<keyword evidence="5 8" id="KW-0812">Transmembrane</keyword>